<sequence>MKLDAVTFGESMAMFYANEYGGLHEVSTFSKGLAGAESNVACGLARLGFRMGWMSKVGNDQLGTFILQELKKEGVDVSRVIRSQDENPTGLLLKSKVKEGDPQVTYYRKNSAASTLTSAEYPRDYFQCAGHLHVTGIPPALSAEMKDFTYHVMNDMRNAGKTISFDPNVRPSLWPDQATMVHTINDLAGLADWFFPGIAEGELLTGEKTPEGIADYYLKKGASFVAIKLGKEGAYFKTGTSEGFLEGCRVDRVVDTVGAGDGFAVGVISGVLDGLSYKDAVQRGNAIGALQVQAPGDMDGLPTREKLASFLSAQRTVHQKKGDY</sequence>
<dbReference type="SMR" id="A0ABD3ZYK0"/>
<comment type="caution">
    <text evidence="5">The sequence shown here is derived from an EMBL/GenBank/DDBJ whole genome shotgun (WGS) entry which is preliminary data.</text>
</comment>
<protein>
    <submittedName>
        <fullName evidence="5">2-dehydro-3-deoxygluconate kinase</fullName>
        <ecNumber evidence="5">2.7.1.45</ecNumber>
    </submittedName>
</protein>
<dbReference type="InterPro" id="IPR011611">
    <property type="entry name" value="PfkB_dom"/>
</dbReference>
<comment type="similarity">
    <text evidence="1">Belongs to the carbohydrate kinase PfkB family.</text>
</comment>
<gene>
    <name evidence="5" type="ORF">B4067_2425</name>
</gene>
<dbReference type="Gene3D" id="3.40.1190.20">
    <property type="match status" value="1"/>
</dbReference>
<proteinExistence type="inferred from homology"/>
<dbReference type="InterPro" id="IPR029056">
    <property type="entry name" value="Ribokinase-like"/>
</dbReference>
<dbReference type="EC" id="2.7.1.45" evidence="5"/>
<dbReference type="EMBL" id="JSXS01000015">
    <property type="protein sequence ID" value="KIL33169.1"/>
    <property type="molecule type" value="Genomic_DNA"/>
</dbReference>
<dbReference type="AlphaFoldDB" id="A0ABD3ZYK0"/>
<evidence type="ECO:0000256" key="2">
    <source>
        <dbReference type="ARBA" id="ARBA00022679"/>
    </source>
</evidence>
<reference evidence="5 6" key="1">
    <citation type="submission" date="2014-11" db="EMBL/GenBank/DDBJ databases">
        <title>Draft Genome Sequences of Nine Bacillus subtilis Strains that Form Spores with High Heat-Resistance.</title>
        <authorList>
            <person name="Krawcyk A.O."/>
            <person name="Berendsen E.M."/>
            <person name="de Jong A."/>
            <person name="Holsappel S."/>
            <person name="Eijlander R.T."/>
            <person name="Wells-Bennik M."/>
            <person name="Kuipers O.P."/>
        </authorList>
    </citation>
    <scope>NUCLEOTIDE SEQUENCE [LARGE SCALE GENOMIC DNA]</scope>
    <source>
        <strain evidence="5 6">B4067</strain>
    </source>
</reference>
<feature type="domain" description="Carbohydrate kinase PfkB" evidence="4">
    <location>
        <begin position="4"/>
        <end position="303"/>
    </location>
</feature>
<keyword evidence="2 5" id="KW-0808">Transferase</keyword>
<dbReference type="Proteomes" id="UP000031970">
    <property type="component" value="Unassembled WGS sequence"/>
</dbReference>
<dbReference type="InterPro" id="IPR002173">
    <property type="entry name" value="Carboh/pur_kinase_PfkB_CS"/>
</dbReference>
<name>A0ABD3ZYK0_BACIU</name>
<dbReference type="Pfam" id="PF00294">
    <property type="entry name" value="PfkB"/>
    <property type="match status" value="1"/>
</dbReference>
<dbReference type="InterPro" id="IPR052700">
    <property type="entry name" value="Carb_kinase_PfkB-like"/>
</dbReference>
<dbReference type="CDD" id="cd01166">
    <property type="entry name" value="KdgK"/>
    <property type="match status" value="1"/>
</dbReference>
<dbReference type="GO" id="GO:0008673">
    <property type="term" value="F:2-dehydro-3-deoxygluconokinase activity"/>
    <property type="evidence" value="ECO:0007669"/>
    <property type="project" value="UniProtKB-EC"/>
</dbReference>
<evidence type="ECO:0000256" key="1">
    <source>
        <dbReference type="ARBA" id="ARBA00010688"/>
    </source>
</evidence>
<organism evidence="5 6">
    <name type="scientific">Bacillus subtilis subsp. subtilis</name>
    <dbReference type="NCBI Taxonomy" id="135461"/>
    <lineage>
        <taxon>Bacteria</taxon>
        <taxon>Bacillati</taxon>
        <taxon>Bacillota</taxon>
        <taxon>Bacilli</taxon>
        <taxon>Bacillales</taxon>
        <taxon>Bacillaceae</taxon>
        <taxon>Bacillus</taxon>
    </lineage>
</organism>
<dbReference type="PROSITE" id="PS00584">
    <property type="entry name" value="PFKB_KINASES_2"/>
    <property type="match status" value="1"/>
</dbReference>
<dbReference type="PANTHER" id="PTHR43320:SF2">
    <property type="entry name" value="2-DEHYDRO-3-DEOXYGLUCONOKINASE_2-DEHYDRO-3-DEOXYGALACTONOKINASE"/>
    <property type="match status" value="1"/>
</dbReference>
<keyword evidence="3 5" id="KW-0418">Kinase</keyword>
<evidence type="ECO:0000313" key="6">
    <source>
        <dbReference type="Proteomes" id="UP000031970"/>
    </source>
</evidence>
<evidence type="ECO:0000256" key="3">
    <source>
        <dbReference type="ARBA" id="ARBA00022777"/>
    </source>
</evidence>
<accession>A0ABD3ZYK0</accession>
<dbReference type="RefSeq" id="WP_014480095.1">
    <property type="nucleotide sequence ID" value="NZ_CP021892.1"/>
</dbReference>
<dbReference type="SUPFAM" id="SSF53613">
    <property type="entry name" value="Ribokinase-like"/>
    <property type="match status" value="1"/>
</dbReference>
<evidence type="ECO:0000259" key="4">
    <source>
        <dbReference type="Pfam" id="PF00294"/>
    </source>
</evidence>
<evidence type="ECO:0000313" key="5">
    <source>
        <dbReference type="EMBL" id="KIL33169.1"/>
    </source>
</evidence>
<dbReference type="PANTHER" id="PTHR43320">
    <property type="entry name" value="SUGAR KINASE"/>
    <property type="match status" value="1"/>
</dbReference>